<organism evidence="1 2">
    <name type="scientific">Anabaena catenula FACHB-362</name>
    <dbReference type="NCBI Taxonomy" id="2692877"/>
    <lineage>
        <taxon>Bacteria</taxon>
        <taxon>Bacillati</taxon>
        <taxon>Cyanobacteriota</taxon>
        <taxon>Cyanophyceae</taxon>
        <taxon>Nostocales</taxon>
        <taxon>Nostocaceae</taxon>
        <taxon>Anabaena</taxon>
    </lineage>
</organism>
<name>A0ABR8J5T8_9NOST</name>
<accession>A0ABR8J5T8</accession>
<comment type="caution">
    <text evidence="1">The sequence shown here is derived from an EMBL/GenBank/DDBJ whole genome shotgun (WGS) entry which is preliminary data.</text>
</comment>
<reference evidence="1 2" key="1">
    <citation type="journal article" date="2020" name="ISME J.">
        <title>Comparative genomics reveals insights into cyanobacterial evolution and habitat adaptation.</title>
        <authorList>
            <person name="Chen M.Y."/>
            <person name="Teng W.K."/>
            <person name="Zhao L."/>
            <person name="Hu C.X."/>
            <person name="Zhou Y.K."/>
            <person name="Han B.P."/>
            <person name="Song L.R."/>
            <person name="Shu W.S."/>
        </authorList>
    </citation>
    <scope>NUCLEOTIDE SEQUENCE [LARGE SCALE GENOMIC DNA]</scope>
    <source>
        <strain evidence="1 2">FACHB-362</strain>
    </source>
</reference>
<evidence type="ECO:0000313" key="1">
    <source>
        <dbReference type="EMBL" id="MBD2693037.1"/>
    </source>
</evidence>
<sequence length="71" mass="7908">MITKQMIQDKLKNLTEEQLNQVYGIIEQLSGSENAVTKPSLMSKLRNIKIDAPEDFSIQVSVSLGRDVSEG</sequence>
<dbReference type="RefSeq" id="WP_190907352.1">
    <property type="nucleotide sequence ID" value="NZ_JACJTQ010000021.1"/>
</dbReference>
<keyword evidence="2" id="KW-1185">Reference proteome</keyword>
<proteinExistence type="predicted"/>
<dbReference type="Proteomes" id="UP000660381">
    <property type="component" value="Unassembled WGS sequence"/>
</dbReference>
<evidence type="ECO:0000313" key="2">
    <source>
        <dbReference type="Proteomes" id="UP000660381"/>
    </source>
</evidence>
<gene>
    <name evidence="1" type="ORF">H6G68_14965</name>
</gene>
<dbReference type="EMBL" id="JACJTQ010000021">
    <property type="protein sequence ID" value="MBD2693037.1"/>
    <property type="molecule type" value="Genomic_DNA"/>
</dbReference>
<protein>
    <submittedName>
        <fullName evidence="1">Uncharacterized protein</fullName>
    </submittedName>
</protein>